<dbReference type="Proteomes" id="UP000427071">
    <property type="component" value="Chromosome"/>
</dbReference>
<proteinExistence type="predicted"/>
<evidence type="ECO:0008006" key="3">
    <source>
        <dbReference type="Google" id="ProtNLM"/>
    </source>
</evidence>
<keyword evidence="2" id="KW-1185">Reference proteome</keyword>
<sequence length="275" mass="31024">MRVRPGAYLPADSSVNAVARARCEHLAFGKLVIGGFAGLNYHGIPYWSEVFPVIVHSPNSIGFVSSDIIRLCRSKVAYEFGKDPVFPKLAVASPAVCVIDALIQLKQGRITWWVPPIEGFEPWEVRAVQLIDAARRKCKVSWNQLADASTQRFSKTSLLKLAKQSVSGADSPQETSLRLIAGDLAPNLQLQKAVYDTPRSEIPFTFIDLTWKGLKVAVYYDGEDHYNRERRNKDFAIRKKLEDRGWQVITVTAPELAFPEQLRRRIQKAVWKAQM</sequence>
<dbReference type="InterPro" id="IPR011335">
    <property type="entry name" value="Restrct_endonuc-II-like"/>
</dbReference>
<name>A0A6B8VJ44_9CORY</name>
<gene>
    <name evidence="1" type="ORF">CKALI_03055</name>
</gene>
<organism evidence="1 2">
    <name type="scientific">Corynebacterium kalinowskii</name>
    <dbReference type="NCBI Taxonomy" id="2675216"/>
    <lineage>
        <taxon>Bacteria</taxon>
        <taxon>Bacillati</taxon>
        <taxon>Actinomycetota</taxon>
        <taxon>Actinomycetes</taxon>
        <taxon>Mycobacteriales</taxon>
        <taxon>Corynebacteriaceae</taxon>
        <taxon>Corynebacterium</taxon>
    </lineage>
</organism>
<evidence type="ECO:0000313" key="1">
    <source>
        <dbReference type="EMBL" id="QGU01494.1"/>
    </source>
</evidence>
<protein>
    <recommendedName>
        <fullName evidence="3">DUF559 domain-containing protein</fullName>
    </recommendedName>
</protein>
<accession>A0A6B8VJ44</accession>
<dbReference type="RefSeq" id="WP_156191891.1">
    <property type="nucleotide sequence ID" value="NZ_CP046452.1"/>
</dbReference>
<dbReference type="Gene3D" id="3.40.960.10">
    <property type="entry name" value="VSR Endonuclease"/>
    <property type="match status" value="1"/>
</dbReference>
<dbReference type="SUPFAM" id="SSF52980">
    <property type="entry name" value="Restriction endonuclease-like"/>
    <property type="match status" value="1"/>
</dbReference>
<dbReference type="AlphaFoldDB" id="A0A6B8VJ44"/>
<reference evidence="2" key="1">
    <citation type="submission" date="2019-11" db="EMBL/GenBank/DDBJ databases">
        <title>Complete genome sequence of Corynebacterium kalinowskii 1959, a novel Corynebacterium species isolated from soil of a small paddock in Vilsendorf, Germany.</title>
        <authorList>
            <person name="Schaffert L."/>
            <person name="Ruwe M."/>
            <person name="Milse J."/>
            <person name="Hanuschka K."/>
            <person name="Ortseifen V."/>
            <person name="Droste J."/>
            <person name="Brandt D."/>
            <person name="Schlueter L."/>
            <person name="Kutter Y."/>
            <person name="Vinke S."/>
            <person name="Viehoefer P."/>
            <person name="Jacob L."/>
            <person name="Luebke N.-C."/>
            <person name="Schulte-Berndt E."/>
            <person name="Hain C."/>
            <person name="Linder M."/>
            <person name="Schmidt P."/>
            <person name="Wollenschlaeger L."/>
            <person name="Luttermann T."/>
            <person name="Thieme E."/>
            <person name="Hassa J."/>
            <person name="Haak M."/>
            <person name="Wittchen M."/>
            <person name="Mentz A."/>
            <person name="Persicke M."/>
            <person name="Busche T."/>
            <person name="Ruckert C."/>
        </authorList>
    </citation>
    <scope>NUCLEOTIDE SEQUENCE [LARGE SCALE GENOMIC DNA]</scope>
    <source>
        <strain evidence="2">1959</strain>
    </source>
</reference>
<dbReference type="EMBL" id="CP046452">
    <property type="protein sequence ID" value="QGU01494.1"/>
    <property type="molecule type" value="Genomic_DNA"/>
</dbReference>
<evidence type="ECO:0000313" key="2">
    <source>
        <dbReference type="Proteomes" id="UP000427071"/>
    </source>
</evidence>
<dbReference type="KEGG" id="ckw:CKALI_03055"/>